<comment type="similarity">
    <text evidence="1">Belongs to the glycosyltransferase 8 family. Glycogenin subfamily.</text>
</comment>
<dbReference type="GO" id="GO:0008466">
    <property type="term" value="F:glycogenin glucosyltransferase activity"/>
    <property type="evidence" value="ECO:0007669"/>
    <property type="project" value="UniProtKB-EC"/>
</dbReference>
<dbReference type="Gene3D" id="3.90.550.10">
    <property type="entry name" value="Spore Coat Polysaccharide Biosynthesis Protein SpsA, Chain A"/>
    <property type="match status" value="1"/>
</dbReference>
<evidence type="ECO:0000256" key="3">
    <source>
        <dbReference type="SAM" id="MobiDB-lite"/>
    </source>
</evidence>
<dbReference type="CTD" id="37419"/>
<sequence>MGGYAWVTLATNDAYSLGALVLAHSLRRVGTKYELAVLITPGVTQIMREKLLGIFSVVMEVNVLDSKDEANLALLARPELGITFTKLHCWRLIQYEKCVFLDADTLVVRNCDELFEREELSAAPDVGWPDCFNSGVFVYRPSQQTFASITAFAAAKGSFDGGDQGLLNMYFSDWARKDISKHLPFIYNMCSTATYSYLPAFKQFGDDVRIIHFIGITKPWLQYFDTLTGVVQPPMGSIHLQPLLQLWWNIFCEKVHSQLSPVMATSTLAPIWHEFSPMFFESYVPKNPICTDIQDKMQNDIYLEPPDFSEFQDPWENYYVQNNSIIYKAENNERQQYYSVNSNSSPVSVLNEQFSYLKSVQQIHESSSKYNRELQHNQQYNEHIFSLHTQYHQNHQEQSNQFINKIEKRHSFSNSDDTTILNIPNYFQLEHNVKKCIPIHNHIQNHHSSECQDKSVNYQYNSQNSCNNNNKIKQQHINYEQTYQHSSNNNNKSLSEEVKYSHKLHNNHHDDHYYQMLDNINNKQCFQHHEQKNQTCDSLDVNIIHDQHYIMLNNITYQNNVLIKENIEQNENMNVTDKQTCTLISTSPHPDSKPCIDFHNVATQSDPHIMDDLNNSNAGLAGALAQMTLGEPRSSEQIALEEHMRKQSWEQGQIDYMGRDSFDNIWKKICETLALAPPRLPSPPKEIRKSVKNKIDETDEFIKSAETTQFIKSTDEVDKRTAQTSSHIEEQSLVNNVPITNVPKLLEDQKNEDDISRESQNDIFIDSPATNFSLQTSHEEITKHNTTELLNKISQQTSVPIISSDLNQSSIGEQKIIISTKELENKLQQNKDLKIIIDIHQMNQLDIRDEKYAKELLTASQILPVSPVPIQVAESVLQMELKESMLDSQIISQEVVSSTIKPIHLTETENKIHINDSRFSIENKEKLNLDNTTNVKNIEGINKLSKLSIKPKETSQISLTVEQIQPQFVEIESTLSSNNFEIPEKLMQKQTEQQTKNEYCIKETMKLNEIGSEYETNKILNTPVRPLRIKELNSSPSTSIKEIRQFDSISQKKLIKKIVKKSTEKSVSVGELVEANDDDIEKKVIKKIVKKKKLKSEGLDDNIDSNSFNKQKKTLKIVKKGIKSSQRTSTDTIVPEIPTSSTSDLTPIPPKRKVKTAKSVIKKSDIE</sequence>
<dbReference type="PANTHER" id="PTHR11183">
    <property type="entry name" value="GLYCOGENIN SUBFAMILY MEMBER"/>
    <property type="match status" value="1"/>
</dbReference>
<reference evidence="6" key="2">
    <citation type="submission" date="2025-04" db="UniProtKB">
        <authorList>
            <consortium name="RefSeq"/>
        </authorList>
    </citation>
    <scope>IDENTIFICATION</scope>
    <source>
        <strain evidence="6">DH4</strain>
        <tissue evidence="6">Whole body</tissue>
    </source>
</reference>
<dbReference type="AlphaFoldDB" id="A0A7M7MND5"/>
<accession>A0A7M7MND5</accession>
<gene>
    <name evidence="6" type="primary">LOC552421</name>
</gene>
<dbReference type="OrthoDB" id="2014201at2759"/>
<evidence type="ECO:0000256" key="2">
    <source>
        <dbReference type="ARBA" id="ARBA00038934"/>
    </source>
</evidence>
<accession>A0A8B8H3K9</accession>
<keyword evidence="5" id="KW-1185">Reference proteome</keyword>
<dbReference type="EC" id="2.4.1.186" evidence="2"/>
<dbReference type="InterPro" id="IPR002495">
    <property type="entry name" value="Glyco_trans_8"/>
</dbReference>
<dbReference type="CDD" id="cd02537">
    <property type="entry name" value="GT8_Glycogenin"/>
    <property type="match status" value="1"/>
</dbReference>
<dbReference type="GeneID" id="552421"/>
<evidence type="ECO:0000313" key="5">
    <source>
        <dbReference type="Proteomes" id="UP000005203"/>
    </source>
</evidence>
<feature type="region of interest" description="Disordered" evidence="3">
    <location>
        <begin position="1119"/>
        <end position="1167"/>
    </location>
</feature>
<reference evidence="4" key="1">
    <citation type="submission" date="2021-01" db="UniProtKB">
        <authorList>
            <consortium name="EnsemblMetazoa"/>
        </authorList>
    </citation>
    <scope>IDENTIFICATION</scope>
    <source>
        <strain evidence="4">DH4</strain>
    </source>
</reference>
<dbReference type="FunFam" id="3.90.550.10:FF:000085">
    <property type="entry name" value="Glycogenin, isoform B"/>
    <property type="match status" value="1"/>
</dbReference>
<proteinExistence type="inferred from homology"/>
<protein>
    <recommendedName>
        <fullName evidence="2">glycogenin glucosyltransferase</fullName>
        <ecNumber evidence="2">2.4.1.186</ecNumber>
    </recommendedName>
</protein>
<dbReference type="Proteomes" id="UP000005203">
    <property type="component" value="Linkage group LG9"/>
</dbReference>
<dbReference type="InterPro" id="IPR029044">
    <property type="entry name" value="Nucleotide-diphossugar_trans"/>
</dbReference>
<feature type="compositionally biased region" description="Polar residues" evidence="3">
    <location>
        <begin position="1124"/>
        <end position="1145"/>
    </location>
</feature>
<dbReference type="EnsemblMetazoa" id="XM_026442791">
    <property type="protein sequence ID" value="XP_026298576"/>
    <property type="gene ID" value="LOC552421"/>
</dbReference>
<dbReference type="GO" id="GO:0005978">
    <property type="term" value="P:glycogen biosynthetic process"/>
    <property type="evidence" value="ECO:0007669"/>
    <property type="project" value="UniProtKB-ARBA"/>
</dbReference>
<evidence type="ECO:0000256" key="1">
    <source>
        <dbReference type="ARBA" id="ARBA00038162"/>
    </source>
</evidence>
<name>A0A7M7MND5_APIME</name>
<organism evidence="4">
    <name type="scientific">Apis mellifera</name>
    <name type="common">Honeybee</name>
    <dbReference type="NCBI Taxonomy" id="7460"/>
    <lineage>
        <taxon>Eukaryota</taxon>
        <taxon>Metazoa</taxon>
        <taxon>Ecdysozoa</taxon>
        <taxon>Arthropoda</taxon>
        <taxon>Hexapoda</taxon>
        <taxon>Insecta</taxon>
        <taxon>Pterygota</taxon>
        <taxon>Neoptera</taxon>
        <taxon>Endopterygota</taxon>
        <taxon>Hymenoptera</taxon>
        <taxon>Apocrita</taxon>
        <taxon>Aculeata</taxon>
        <taxon>Apoidea</taxon>
        <taxon>Anthophila</taxon>
        <taxon>Apidae</taxon>
        <taxon>Apis</taxon>
    </lineage>
</organism>
<dbReference type="Pfam" id="PF01501">
    <property type="entry name" value="Glyco_transf_8"/>
    <property type="match status" value="2"/>
</dbReference>
<dbReference type="RefSeq" id="XP_026298576.1">
    <property type="nucleotide sequence ID" value="XM_026442791.1"/>
</dbReference>
<dbReference type="InterPro" id="IPR050587">
    <property type="entry name" value="GNT1/Glycosyltrans_8"/>
</dbReference>
<evidence type="ECO:0000313" key="6">
    <source>
        <dbReference type="RefSeq" id="XP_026298576.1"/>
    </source>
</evidence>
<evidence type="ECO:0000313" key="4">
    <source>
        <dbReference type="EnsemblMetazoa" id="XP_026298576"/>
    </source>
</evidence>
<dbReference type="SUPFAM" id="SSF53448">
    <property type="entry name" value="Nucleotide-diphospho-sugar transferases"/>
    <property type="match status" value="1"/>
</dbReference>